<name>A0A0E9NKC9_SAICN</name>
<dbReference type="InterPro" id="IPR029026">
    <property type="entry name" value="tRNA_m1G_MTases_N"/>
</dbReference>
<reference evidence="3 4" key="3">
    <citation type="journal article" date="2015" name="Genome Announc.">
        <title>Draft Genome Sequence of the Archiascomycetous Yeast Saitoella complicata.</title>
        <authorList>
            <person name="Yamauchi K."/>
            <person name="Kondo S."/>
            <person name="Hamamoto M."/>
            <person name="Takahashi Y."/>
            <person name="Ogura Y."/>
            <person name="Hayashi T."/>
            <person name="Nishida H."/>
        </authorList>
    </citation>
    <scope>NUCLEOTIDE SEQUENCE [LARGE SCALE GENOMIC DNA]</scope>
    <source>
        <strain evidence="3 4">NRRL Y-17804</strain>
    </source>
</reference>
<feature type="region of interest" description="Disordered" evidence="2">
    <location>
        <begin position="1"/>
        <end position="79"/>
    </location>
</feature>
<dbReference type="Gene3D" id="2.40.50.140">
    <property type="entry name" value="Nucleic acid-binding proteins"/>
    <property type="match status" value="1"/>
</dbReference>
<dbReference type="PANTHER" id="PTHR12150">
    <property type="entry name" value="CLASS IV SAM-BINDING METHYLTRANSFERASE-RELATED"/>
    <property type="match status" value="1"/>
</dbReference>
<sequence length="414" mass="45208">MADNWAENKKRKRTFENKGPLGPGYDRDGPRDRPHFNNGPRDGRPHNHNYNHSGGQERRAPGNEKFGNRGPFKPGPPRKYTVSVALPSSLVASAQTPELKTMIAGYVARTLAIHNVDEVIIYDENPGSTNLAFDDTNIDHEREGQGGRETPGVFLARMLQWLETPSYMRKLLFPMDHALRFAGLLPALEMPHHLRLEEDSPYREGLTIEPSVEFPAPQNGGTLVDAGLRRKVVIGRKIKPGVRVTLQMKRVKGGRDKQYIEADVVPPSAPREKMGLYWGYGVRMATSISGVFTESAFADGYDLTIGFSSVSSSTTPLSSISPSSEKLADKQFEHLLLVFGGMGGVEAAVDADPELGLSGDDCGELFDLWVDPVPGMGVRGVRAEEVLGVGLGVLSGVLREKGKLVEVKVKGKGK</sequence>
<protein>
    <recommendedName>
        <fullName evidence="5">RNA methyltransferase</fullName>
    </recommendedName>
</protein>
<dbReference type="SUPFAM" id="SSF50249">
    <property type="entry name" value="Nucleic acid-binding proteins"/>
    <property type="match status" value="1"/>
</dbReference>
<dbReference type="SUPFAM" id="SSF75217">
    <property type="entry name" value="alpha/beta knot"/>
    <property type="match status" value="1"/>
</dbReference>
<organism evidence="3 4">
    <name type="scientific">Saitoella complicata (strain BCRC 22490 / CBS 7301 / JCM 7358 / NBRC 10748 / NRRL Y-17804)</name>
    <dbReference type="NCBI Taxonomy" id="698492"/>
    <lineage>
        <taxon>Eukaryota</taxon>
        <taxon>Fungi</taxon>
        <taxon>Dikarya</taxon>
        <taxon>Ascomycota</taxon>
        <taxon>Taphrinomycotina</taxon>
        <taxon>Taphrinomycotina incertae sedis</taxon>
        <taxon>Saitoella</taxon>
    </lineage>
</organism>
<dbReference type="InterPro" id="IPR029028">
    <property type="entry name" value="Alpha/beta_knot_MTases"/>
</dbReference>
<dbReference type="InterPro" id="IPR003750">
    <property type="entry name" value="Put_MeTrfase-C9orf114-like"/>
</dbReference>
<gene>
    <name evidence="3" type="ORF">G7K_4395-t1</name>
</gene>
<dbReference type="STRING" id="698492.A0A0E9NKC9"/>
<dbReference type="CDD" id="cd18086">
    <property type="entry name" value="HsC9orf114-like"/>
    <property type="match status" value="1"/>
</dbReference>
<dbReference type="Pfam" id="PF02598">
    <property type="entry name" value="Methyltrn_RNA_3"/>
    <property type="match status" value="1"/>
</dbReference>
<dbReference type="Gene3D" id="3.40.1280.10">
    <property type="match status" value="1"/>
</dbReference>
<evidence type="ECO:0008006" key="5">
    <source>
        <dbReference type="Google" id="ProtNLM"/>
    </source>
</evidence>
<dbReference type="InterPro" id="IPR012340">
    <property type="entry name" value="NA-bd_OB-fold"/>
</dbReference>
<evidence type="ECO:0000313" key="4">
    <source>
        <dbReference type="Proteomes" id="UP000033140"/>
    </source>
</evidence>
<feature type="compositionally biased region" description="Basic and acidic residues" evidence="2">
    <location>
        <begin position="25"/>
        <end position="45"/>
    </location>
</feature>
<evidence type="ECO:0000256" key="2">
    <source>
        <dbReference type="SAM" id="MobiDB-lite"/>
    </source>
</evidence>
<comment type="similarity">
    <text evidence="1">Belongs to the class IV-like SAM-binding methyltransferase superfamily.</text>
</comment>
<proteinExistence type="inferred from homology"/>
<accession>A0A0E9NKC9</accession>
<evidence type="ECO:0000313" key="3">
    <source>
        <dbReference type="EMBL" id="GAO50263.1"/>
    </source>
</evidence>
<keyword evidence="4" id="KW-1185">Reference proteome</keyword>
<comment type="caution">
    <text evidence="3">The sequence shown here is derived from an EMBL/GenBank/DDBJ whole genome shotgun (WGS) entry which is preliminary data.</text>
</comment>
<dbReference type="EMBL" id="BACD03000031">
    <property type="protein sequence ID" value="GAO50263.1"/>
    <property type="molecule type" value="Genomic_DNA"/>
</dbReference>
<reference evidence="3 4" key="2">
    <citation type="journal article" date="2014" name="J. Gen. Appl. Microbiol.">
        <title>The early diverging ascomycetous budding yeast Saitoella complicata has three histone deacetylases belonging to the Clr6, Hos2, and Rpd3 lineages.</title>
        <authorList>
            <person name="Nishida H."/>
            <person name="Matsumoto T."/>
            <person name="Kondo S."/>
            <person name="Hamamoto M."/>
            <person name="Yoshikawa H."/>
        </authorList>
    </citation>
    <scope>NUCLEOTIDE SEQUENCE [LARGE SCALE GENOMIC DNA]</scope>
    <source>
        <strain evidence="3 4">NRRL Y-17804</strain>
    </source>
</reference>
<evidence type="ECO:0000256" key="1">
    <source>
        <dbReference type="ARBA" id="ARBA00009841"/>
    </source>
</evidence>
<dbReference type="OMA" id="FFPIHKD"/>
<dbReference type="AlphaFoldDB" id="A0A0E9NKC9"/>
<reference evidence="3 4" key="1">
    <citation type="journal article" date="2011" name="J. Gen. Appl. Microbiol.">
        <title>Draft genome sequencing of the enigmatic yeast Saitoella complicata.</title>
        <authorList>
            <person name="Nishida H."/>
            <person name="Hamamoto M."/>
            <person name="Sugiyama J."/>
        </authorList>
    </citation>
    <scope>NUCLEOTIDE SEQUENCE [LARGE SCALE GENOMIC DNA]</scope>
    <source>
        <strain evidence="3 4">NRRL Y-17804</strain>
    </source>
</reference>
<dbReference type="PANTHER" id="PTHR12150:SF13">
    <property type="entry name" value="METHYLTRANSFERASE C9ORF114-RELATED"/>
    <property type="match status" value="1"/>
</dbReference>
<dbReference type="Proteomes" id="UP000033140">
    <property type="component" value="Unassembled WGS sequence"/>
</dbReference>